<dbReference type="Proteomes" id="UP000218238">
    <property type="component" value="Unassembled WGS sequence"/>
</dbReference>
<dbReference type="OrthoDB" id="9779518at2"/>
<comment type="caution">
    <text evidence="1">The sequence shown here is derived from an EMBL/GenBank/DDBJ whole genome shotgun (WGS) entry which is preliminary data.</text>
</comment>
<proteinExistence type="predicted"/>
<dbReference type="AlphaFoldDB" id="A0A2A2TG43"/>
<keyword evidence="2" id="KW-1185">Reference proteome</keyword>
<dbReference type="Pfam" id="PF01987">
    <property type="entry name" value="AIM24"/>
    <property type="match status" value="1"/>
</dbReference>
<protein>
    <recommendedName>
        <fullName evidence="3">Transcriptional regulator</fullName>
    </recommendedName>
</protein>
<reference evidence="1 2" key="1">
    <citation type="submission" date="2017-08" db="EMBL/GenBank/DDBJ databases">
        <title>Draft genome sequence of filamentous cyanobacterium Calothrix elsteri CCALA 953.</title>
        <authorList>
            <person name="Gagunashvili A.N."/>
            <person name="Elster J."/>
            <person name="Andresson O.S."/>
        </authorList>
    </citation>
    <scope>NUCLEOTIDE SEQUENCE [LARGE SCALE GENOMIC DNA]</scope>
    <source>
        <strain evidence="1 2">CCALA 953</strain>
    </source>
</reference>
<dbReference type="RefSeq" id="WP_095723007.1">
    <property type="nucleotide sequence ID" value="NZ_NTFS01000211.1"/>
</dbReference>
<dbReference type="InterPro" id="IPR016031">
    <property type="entry name" value="Trp_RNA-bd_attenuator-like_dom"/>
</dbReference>
<sequence>MANIGEQGFIEPYHQKKSSSSRVEVIDCVSGDNFKVEILGYKSLSGINDPETAQAIYYANQVGMQLKQVKITLQDGEAQIEAGALQYLYGQIQVENRAGGMAGLGKAMLNKFMTNESAFIPRYRGNGCIFLEPSFSHFLVYYLNNEELICDRGLFYCGEGSLDVGVAIQRNVSSALFGGEGLFQTRIRGTGICVFELPVPATEVHCIHLNNETLKVDGNFALMRSGKIEFTVEKSTKTIFGTLTSGEGLLQTFRGIGRVWLAPTQGVYEQMRVSGIDSLTHAPKSSNNWTDE</sequence>
<dbReference type="SUPFAM" id="SSF51219">
    <property type="entry name" value="TRAP-like"/>
    <property type="match status" value="1"/>
</dbReference>
<dbReference type="InterPro" id="IPR002838">
    <property type="entry name" value="AIM24"/>
</dbReference>
<accession>A0A2A2TG43</accession>
<evidence type="ECO:0000313" key="1">
    <source>
        <dbReference type="EMBL" id="PAX52683.1"/>
    </source>
</evidence>
<dbReference type="Gene3D" id="3.60.160.10">
    <property type="entry name" value="Mitochondrial biogenesis AIM24"/>
    <property type="match status" value="1"/>
</dbReference>
<gene>
    <name evidence="1" type="ORF">CK510_17970</name>
</gene>
<dbReference type="EMBL" id="NTFS01000211">
    <property type="protein sequence ID" value="PAX52683.1"/>
    <property type="molecule type" value="Genomic_DNA"/>
</dbReference>
<dbReference type="PANTHER" id="PTHR38074">
    <property type="entry name" value="ALTERED INHERITANCE OF MITOCHONDRIA PROTEIN 24, MITOCHONDRIAL"/>
    <property type="match status" value="1"/>
</dbReference>
<name>A0A2A2TG43_9CYAN</name>
<evidence type="ECO:0000313" key="2">
    <source>
        <dbReference type="Proteomes" id="UP000218238"/>
    </source>
</evidence>
<evidence type="ECO:0008006" key="3">
    <source>
        <dbReference type="Google" id="ProtNLM"/>
    </source>
</evidence>
<organism evidence="1 2">
    <name type="scientific">Brunnivagina elsteri CCALA 953</name>
    <dbReference type="NCBI Taxonomy" id="987040"/>
    <lineage>
        <taxon>Bacteria</taxon>
        <taxon>Bacillati</taxon>
        <taxon>Cyanobacteriota</taxon>
        <taxon>Cyanophyceae</taxon>
        <taxon>Nostocales</taxon>
        <taxon>Calotrichaceae</taxon>
        <taxon>Brunnivagina</taxon>
    </lineage>
</organism>
<dbReference type="InterPro" id="IPR036983">
    <property type="entry name" value="AIM24_sf"/>
</dbReference>
<dbReference type="PANTHER" id="PTHR38074:SF1">
    <property type="entry name" value="ALTERED INHERITANCE OF MITOCHONDRIA PROTEIN 24, MITOCHONDRIAL"/>
    <property type="match status" value="1"/>
</dbReference>